<dbReference type="Gene3D" id="3.30.360.10">
    <property type="entry name" value="Dihydrodipicolinate Reductase, domain 2"/>
    <property type="match status" value="1"/>
</dbReference>
<keyword evidence="4" id="KW-1185">Reference proteome</keyword>
<accession>A0ABW9UEL1</accession>
<gene>
    <name evidence="3" type="ORF">GON05_24590</name>
</gene>
<feature type="domain" description="Gfo/Idh/MocA-like oxidoreductase N-terminal" evidence="2">
    <location>
        <begin position="21"/>
        <end position="138"/>
    </location>
</feature>
<dbReference type="EMBL" id="WSEM01000020">
    <property type="protein sequence ID" value="MVQ37807.1"/>
    <property type="molecule type" value="Genomic_DNA"/>
</dbReference>
<dbReference type="InterPro" id="IPR000683">
    <property type="entry name" value="Gfo/Idh/MocA-like_OxRdtase_N"/>
</dbReference>
<dbReference type="SUPFAM" id="SSF51735">
    <property type="entry name" value="NAD(P)-binding Rossmann-fold domains"/>
    <property type="match status" value="1"/>
</dbReference>
<protein>
    <submittedName>
        <fullName evidence="3">Gfo/Idh/MocA family oxidoreductase</fullName>
    </submittedName>
</protein>
<evidence type="ECO:0000313" key="3">
    <source>
        <dbReference type="EMBL" id="MVQ37807.1"/>
    </source>
</evidence>
<dbReference type="InterPro" id="IPR036291">
    <property type="entry name" value="NAD(P)-bd_dom_sf"/>
</dbReference>
<comment type="caution">
    <text evidence="3">The sequence shown here is derived from an EMBL/GenBank/DDBJ whole genome shotgun (WGS) entry which is preliminary data.</text>
</comment>
<evidence type="ECO:0000256" key="1">
    <source>
        <dbReference type="ARBA" id="ARBA00023002"/>
    </source>
</evidence>
<proteinExistence type="predicted"/>
<dbReference type="PANTHER" id="PTHR43818">
    <property type="entry name" value="BCDNA.GH03377"/>
    <property type="match status" value="1"/>
</dbReference>
<evidence type="ECO:0000313" key="4">
    <source>
        <dbReference type="Proteomes" id="UP000467637"/>
    </source>
</evidence>
<organism evidence="3 4">
    <name type="scientific">Paenibacillus anseongense</name>
    <dbReference type="NCBI Taxonomy" id="2682845"/>
    <lineage>
        <taxon>Bacteria</taxon>
        <taxon>Bacillati</taxon>
        <taxon>Bacillota</taxon>
        <taxon>Bacilli</taxon>
        <taxon>Bacillales</taxon>
        <taxon>Paenibacillaceae</taxon>
        <taxon>Paenibacillus</taxon>
    </lineage>
</organism>
<sequence length="430" mass="48158">MSHISETEFEAFIIGGTLVGMKIGIVGAGQFSQCFVQLFQAHPYVDEVVLAELHEDRREKFAKAFSLKQTYASLEELLSSDVDAVAIFTQRHLHGPQTIQALQAGKHVYCAVPMAQSLEEISAIIQEVQRSGLIYMTGETSYYYPSTVYCRDQFKAGHFGNFVYGEAQYLHDMTHGFYDAFKYSGGKDWKQVAGIPPMYYPTHSVSMVLSVTGAKATKVSCLGYVDQHEDRIFREGANLWDNTFSNQSALVRTSDGGMMRLNEFRRVGWGGNNSVYMSMFGTNGSYEEHAGGSAWTSLKWGAVENLTPQLACKDRYVHVSDANMNQTLQNDFHASLAKVHHSFRLPHTFEGLPNGHFGSHQFLVDDYLKAIYTKKLPPNNAWRAADYLAPGLVAHESSKREGEMLDVPDFGSPPSEWQLLDPDSFVAYRD</sequence>
<dbReference type="Gene3D" id="3.40.50.720">
    <property type="entry name" value="NAD(P)-binding Rossmann-like Domain"/>
    <property type="match status" value="1"/>
</dbReference>
<reference evidence="3 4" key="1">
    <citation type="submission" date="2019-12" db="EMBL/GenBank/DDBJ databases">
        <authorList>
            <person name="Huq M.A."/>
        </authorList>
    </citation>
    <scope>NUCLEOTIDE SEQUENCE [LARGE SCALE GENOMIC DNA]</scope>
    <source>
        <strain evidence="3 4">MAH-34</strain>
    </source>
</reference>
<name>A0ABW9UEL1_9BACL</name>
<dbReference type="Proteomes" id="UP000467637">
    <property type="component" value="Unassembled WGS sequence"/>
</dbReference>
<keyword evidence="1" id="KW-0560">Oxidoreductase</keyword>
<dbReference type="SUPFAM" id="SSF55347">
    <property type="entry name" value="Glyceraldehyde-3-phosphate dehydrogenase-like, C-terminal domain"/>
    <property type="match status" value="1"/>
</dbReference>
<dbReference type="PANTHER" id="PTHR43818:SF11">
    <property type="entry name" value="BCDNA.GH03377"/>
    <property type="match status" value="1"/>
</dbReference>
<dbReference type="InterPro" id="IPR050463">
    <property type="entry name" value="Gfo/Idh/MocA_oxidrdct_glycsds"/>
</dbReference>
<dbReference type="Pfam" id="PF01408">
    <property type="entry name" value="GFO_IDH_MocA"/>
    <property type="match status" value="1"/>
</dbReference>
<evidence type="ECO:0000259" key="2">
    <source>
        <dbReference type="Pfam" id="PF01408"/>
    </source>
</evidence>